<evidence type="ECO:0000259" key="5">
    <source>
        <dbReference type="PROSITE" id="PS51141"/>
    </source>
</evidence>
<dbReference type="Proteomes" id="UP001632038">
    <property type="component" value="Unassembled WGS sequence"/>
</dbReference>
<protein>
    <submittedName>
        <fullName evidence="6">Squamosa promoter-binding-like protein</fullName>
    </submittedName>
</protein>
<dbReference type="PROSITE" id="PS51141">
    <property type="entry name" value="ZF_SBP"/>
    <property type="match status" value="1"/>
</dbReference>
<keyword evidence="7" id="KW-1185">Reference proteome</keyword>
<keyword evidence="3" id="KW-0862">Zinc</keyword>
<dbReference type="PANTHER" id="PTHR31251:SF191">
    <property type="entry name" value="SBP-TYPE DOMAIN-CONTAINING PROTEIN"/>
    <property type="match status" value="1"/>
</dbReference>
<dbReference type="InterPro" id="IPR044817">
    <property type="entry name" value="SBP-like"/>
</dbReference>
<organism evidence="6 7">
    <name type="scientific">Castilleja foliolosa</name>
    <dbReference type="NCBI Taxonomy" id="1961234"/>
    <lineage>
        <taxon>Eukaryota</taxon>
        <taxon>Viridiplantae</taxon>
        <taxon>Streptophyta</taxon>
        <taxon>Embryophyta</taxon>
        <taxon>Tracheophyta</taxon>
        <taxon>Spermatophyta</taxon>
        <taxon>Magnoliopsida</taxon>
        <taxon>eudicotyledons</taxon>
        <taxon>Gunneridae</taxon>
        <taxon>Pentapetalae</taxon>
        <taxon>asterids</taxon>
        <taxon>lamiids</taxon>
        <taxon>Lamiales</taxon>
        <taxon>Orobanchaceae</taxon>
        <taxon>Pedicularideae</taxon>
        <taxon>Castillejinae</taxon>
        <taxon>Castilleja</taxon>
    </lineage>
</organism>
<dbReference type="EMBL" id="JAVIJP010000026">
    <property type="protein sequence ID" value="KAL3637277.1"/>
    <property type="molecule type" value="Genomic_DNA"/>
</dbReference>
<evidence type="ECO:0000256" key="3">
    <source>
        <dbReference type="ARBA" id="ARBA00022833"/>
    </source>
</evidence>
<feature type="domain" description="SBP-type" evidence="5">
    <location>
        <begin position="79"/>
        <end position="157"/>
    </location>
</feature>
<name>A0ABD3D951_9LAMI</name>
<evidence type="ECO:0000256" key="2">
    <source>
        <dbReference type="ARBA" id="ARBA00022771"/>
    </source>
</evidence>
<evidence type="ECO:0000313" key="6">
    <source>
        <dbReference type="EMBL" id="KAL3637277.1"/>
    </source>
</evidence>
<dbReference type="SUPFAM" id="SSF103612">
    <property type="entry name" value="SBT domain"/>
    <property type="match status" value="1"/>
</dbReference>
<dbReference type="Pfam" id="PF03110">
    <property type="entry name" value="SBP"/>
    <property type="match status" value="1"/>
</dbReference>
<dbReference type="GO" id="GO:0008270">
    <property type="term" value="F:zinc ion binding"/>
    <property type="evidence" value="ECO:0007669"/>
    <property type="project" value="UniProtKB-KW"/>
</dbReference>
<proteinExistence type="predicted"/>
<accession>A0ABD3D951</accession>
<sequence length="366" mass="40286">MEGVGMIGGWFFQICFGVGNDSWPMKKKHSLLVLEEQSADFHSMAHSTEWIHSIECFLFGRMVFFTSLLRATRSGPVQGPRCQVEGCRVDLSDAKAYYSRHKVCVMHSKSPKEIVAGLEQRFCQQCSSSMNCLNSTKENEAAVDVLLATMSVVESHSRDLTCCLLAMELFVRLCLDNEGSKTGGFVMDFSAYPSLAGRDLFPNPTSERGLTTNNQAAITGKFQLPFLSNDSTNPLSDLLTSRPSYSRPVVYQDSSFNIGVSDSSNALSLLSNLPCAGPKVHLGPNSFLGQPSDNPPPGSAVGQYVCYKGNRDNSVLHEMRPDWGLNDQYNNGGLGLGQPSEGLQFYEMDQTRGYDSSPSVQHNMHW</sequence>
<reference evidence="7" key="1">
    <citation type="journal article" date="2024" name="IScience">
        <title>Strigolactones Initiate the Formation of Haustorium-like Structures in Castilleja.</title>
        <authorList>
            <person name="Buerger M."/>
            <person name="Peterson D."/>
            <person name="Chory J."/>
        </authorList>
    </citation>
    <scope>NUCLEOTIDE SEQUENCE [LARGE SCALE GENOMIC DNA]</scope>
</reference>
<evidence type="ECO:0000256" key="4">
    <source>
        <dbReference type="PROSITE-ProRule" id="PRU00470"/>
    </source>
</evidence>
<evidence type="ECO:0000313" key="7">
    <source>
        <dbReference type="Proteomes" id="UP001632038"/>
    </source>
</evidence>
<dbReference type="AlphaFoldDB" id="A0ABD3D951"/>
<comment type="caution">
    <text evidence="6">The sequence shown here is derived from an EMBL/GenBank/DDBJ whole genome shotgun (WGS) entry which is preliminary data.</text>
</comment>
<dbReference type="InterPro" id="IPR036893">
    <property type="entry name" value="SBP_sf"/>
</dbReference>
<evidence type="ECO:0000256" key="1">
    <source>
        <dbReference type="ARBA" id="ARBA00022723"/>
    </source>
</evidence>
<dbReference type="PANTHER" id="PTHR31251">
    <property type="entry name" value="SQUAMOSA PROMOTER-BINDING-LIKE PROTEIN 4"/>
    <property type="match status" value="1"/>
</dbReference>
<dbReference type="Gene3D" id="4.10.1100.10">
    <property type="entry name" value="Transcription factor, SBP-box domain"/>
    <property type="match status" value="1"/>
</dbReference>
<keyword evidence="2 4" id="KW-0863">Zinc-finger</keyword>
<keyword evidence="1" id="KW-0479">Metal-binding</keyword>
<dbReference type="InterPro" id="IPR004333">
    <property type="entry name" value="SBP_dom"/>
</dbReference>
<gene>
    <name evidence="6" type="primary">SPL9_1</name>
    <name evidence="6" type="ORF">CASFOL_019576</name>
</gene>